<dbReference type="Gene3D" id="3.40.50.1000">
    <property type="entry name" value="HAD superfamily/HAD-like"/>
    <property type="match status" value="1"/>
</dbReference>
<dbReference type="PANTHER" id="PTHR43520">
    <property type="entry name" value="ATP7, ISOFORM B"/>
    <property type="match status" value="1"/>
</dbReference>
<keyword evidence="11" id="KW-1278">Translocase</keyword>
<dbReference type="EC" id="3.6.3.-" evidence="17"/>
<dbReference type="NCBIfam" id="TIGR01525">
    <property type="entry name" value="ATPase-IB_hvy"/>
    <property type="match status" value="1"/>
</dbReference>
<dbReference type="InterPro" id="IPR023299">
    <property type="entry name" value="ATPase_P-typ_cyto_dom_N"/>
</dbReference>
<dbReference type="InterPro" id="IPR036412">
    <property type="entry name" value="HAD-like_sf"/>
</dbReference>
<keyword evidence="5" id="KW-0597">Phosphoprotein</keyword>
<evidence type="ECO:0000256" key="1">
    <source>
        <dbReference type="ARBA" id="ARBA00004651"/>
    </source>
</evidence>
<dbReference type="InterPro" id="IPR023298">
    <property type="entry name" value="ATPase_P-typ_TM_dom_sf"/>
</dbReference>
<evidence type="ECO:0000256" key="13">
    <source>
        <dbReference type="ARBA" id="ARBA00023065"/>
    </source>
</evidence>
<evidence type="ECO:0000256" key="15">
    <source>
        <dbReference type="RuleBase" id="RU362081"/>
    </source>
</evidence>
<dbReference type="Pfam" id="PF00702">
    <property type="entry name" value="Hydrolase"/>
    <property type="match status" value="1"/>
</dbReference>
<keyword evidence="8 15" id="KW-0547">Nucleotide-binding</keyword>
<dbReference type="NCBIfam" id="TIGR01494">
    <property type="entry name" value="ATPase_P-type"/>
    <property type="match status" value="1"/>
</dbReference>
<keyword evidence="6 15" id="KW-0812">Transmembrane</keyword>
<accession>A0A7C1FQ88</accession>
<name>A0A7C1FQ88_THERO</name>
<feature type="domain" description="P-type ATPase A" evidence="16">
    <location>
        <begin position="170"/>
        <end position="270"/>
    </location>
</feature>
<dbReference type="PANTHER" id="PTHR43520:SF5">
    <property type="entry name" value="CATION-TRANSPORTING P-TYPE ATPASE-RELATED"/>
    <property type="match status" value="1"/>
</dbReference>
<dbReference type="GO" id="GO:0016887">
    <property type="term" value="F:ATP hydrolysis activity"/>
    <property type="evidence" value="ECO:0007669"/>
    <property type="project" value="InterPro"/>
</dbReference>
<comment type="subcellular location">
    <subcellularLocation>
        <location evidence="1">Cell membrane</location>
        <topology evidence="1">Multi-pass membrane protein</topology>
    </subcellularLocation>
</comment>
<dbReference type="SUPFAM" id="SSF81665">
    <property type="entry name" value="Calcium ATPase, transmembrane domain M"/>
    <property type="match status" value="1"/>
</dbReference>
<dbReference type="GO" id="GO:0055070">
    <property type="term" value="P:copper ion homeostasis"/>
    <property type="evidence" value="ECO:0007669"/>
    <property type="project" value="TreeGrafter"/>
</dbReference>
<evidence type="ECO:0000256" key="12">
    <source>
        <dbReference type="ARBA" id="ARBA00022989"/>
    </source>
</evidence>
<feature type="transmembrane region" description="Helical" evidence="15">
    <location>
        <begin position="45"/>
        <end position="62"/>
    </location>
</feature>
<dbReference type="NCBIfam" id="TIGR01511">
    <property type="entry name" value="ATPase-IB1_Cu"/>
    <property type="match status" value="1"/>
</dbReference>
<keyword evidence="3" id="KW-0813">Transport</keyword>
<feature type="transmembrane region" description="Helical" evidence="15">
    <location>
        <begin position="135"/>
        <end position="152"/>
    </location>
</feature>
<evidence type="ECO:0000256" key="7">
    <source>
        <dbReference type="ARBA" id="ARBA00022723"/>
    </source>
</evidence>
<comment type="similarity">
    <text evidence="2 15">Belongs to the cation transport ATPase (P-type) (TC 3.A.3) family. Type IB subfamily.</text>
</comment>
<protein>
    <submittedName>
        <fullName evidence="17">Copper-translocating P-type ATPase</fullName>
        <ecNumber evidence="17">3.6.3.-</ecNumber>
    </submittedName>
</protein>
<dbReference type="InterPro" id="IPR059000">
    <property type="entry name" value="ATPase_P-type_domA"/>
</dbReference>
<feature type="transmembrane region" description="Helical" evidence="15">
    <location>
        <begin position="625"/>
        <end position="644"/>
    </location>
</feature>
<dbReference type="SFLD" id="SFLDS00003">
    <property type="entry name" value="Haloacid_Dehalogenase"/>
    <property type="match status" value="1"/>
</dbReference>
<dbReference type="PROSITE" id="PS00154">
    <property type="entry name" value="ATPASE_E1_E2"/>
    <property type="match status" value="1"/>
</dbReference>
<proteinExistence type="inferred from homology"/>
<evidence type="ECO:0000256" key="3">
    <source>
        <dbReference type="ARBA" id="ARBA00022448"/>
    </source>
</evidence>
<evidence type="ECO:0000256" key="11">
    <source>
        <dbReference type="ARBA" id="ARBA00022967"/>
    </source>
</evidence>
<dbReference type="SFLD" id="SFLDG00002">
    <property type="entry name" value="C1.7:_P-type_atpase_like"/>
    <property type="match status" value="1"/>
</dbReference>
<keyword evidence="17" id="KW-0378">Hydrolase</keyword>
<dbReference type="GO" id="GO:0043682">
    <property type="term" value="F:P-type divalent copper transporter activity"/>
    <property type="evidence" value="ECO:0007669"/>
    <property type="project" value="TreeGrafter"/>
</dbReference>
<feature type="transmembrane region" description="Helical" evidence="15">
    <location>
        <begin position="106"/>
        <end position="129"/>
    </location>
</feature>
<feature type="transmembrane region" description="Helical" evidence="15">
    <location>
        <begin position="650"/>
        <end position="671"/>
    </location>
</feature>
<evidence type="ECO:0000313" key="17">
    <source>
        <dbReference type="EMBL" id="HEF65372.1"/>
    </source>
</evidence>
<dbReference type="InterPro" id="IPR044492">
    <property type="entry name" value="P_typ_ATPase_HD_dom"/>
</dbReference>
<dbReference type="SUPFAM" id="SSF81653">
    <property type="entry name" value="Calcium ATPase, transduction domain A"/>
    <property type="match status" value="1"/>
</dbReference>
<dbReference type="PRINTS" id="PR00943">
    <property type="entry name" value="CUATPASE"/>
</dbReference>
<keyword evidence="7 15" id="KW-0479">Metal-binding</keyword>
<gene>
    <name evidence="17" type="ORF">ENP47_07225</name>
</gene>
<dbReference type="Pfam" id="PF00122">
    <property type="entry name" value="E1-E2_ATPase"/>
    <property type="match status" value="1"/>
</dbReference>
<dbReference type="GO" id="GO:0005886">
    <property type="term" value="C:plasma membrane"/>
    <property type="evidence" value="ECO:0007669"/>
    <property type="project" value="UniProtKB-SubCell"/>
</dbReference>
<dbReference type="EMBL" id="DSJL01000011">
    <property type="protein sequence ID" value="HEF65372.1"/>
    <property type="molecule type" value="Genomic_DNA"/>
</dbReference>
<dbReference type="PRINTS" id="PR00119">
    <property type="entry name" value="CATATPASE"/>
</dbReference>
<dbReference type="InterPro" id="IPR027256">
    <property type="entry name" value="P-typ_ATPase_IB"/>
</dbReference>
<dbReference type="FunFam" id="2.70.150.10:FF:000002">
    <property type="entry name" value="Copper-transporting ATPase 1, putative"/>
    <property type="match status" value="1"/>
</dbReference>
<evidence type="ECO:0000256" key="8">
    <source>
        <dbReference type="ARBA" id="ARBA00022741"/>
    </source>
</evidence>
<evidence type="ECO:0000256" key="5">
    <source>
        <dbReference type="ARBA" id="ARBA00022553"/>
    </source>
</evidence>
<evidence type="ECO:0000256" key="9">
    <source>
        <dbReference type="ARBA" id="ARBA00022840"/>
    </source>
</evidence>
<evidence type="ECO:0000256" key="6">
    <source>
        <dbReference type="ARBA" id="ARBA00022692"/>
    </source>
</evidence>
<keyword evidence="14 15" id="KW-0472">Membrane</keyword>
<dbReference type="InterPro" id="IPR001757">
    <property type="entry name" value="P_typ_ATPase"/>
</dbReference>
<sequence>MHDHEHHAHHAHHAMPAVHPAAPAEAAVPAPAHAGHAPELLRRRFWLSLAGTIPVVLVASPLGDLLGISPVPGAPIIALVFSVLVYLAGGSVFLEGARDELRGRRPGMMTLVALAITVALLYSLATTVGLPGQPFYWELTTLIVVMLLGHWLEMRAVGRAQRALEALAALLPATAERIEPDGRVSEVPVAELRPGDIVLVRPGSRVPADGIVLEGESEIDEAAVTGESRPVSKQPGSPVIGGTVNGTGLLRVQITRVGRESFLGQVLQLVARAQQERTRLQALADRVAFWLTIVAITVSTVTFAIWLAGSDAVTAVSRAVTVLVISCPHALGLAIPLVIALSSGISARSGILIRSRRAFERGRLVDTVIFDKTGTLTRGEFAVIDLVVAPGSSVEQALALAAAVEAGSEHPIARAIVRRATEQSLPLPIAEGITALPGRGVTAQIEGRSVTVGRLSLIEHPPEWLLPALTQWEERGMTVAVLLVDEEPLAAFALADEIRPESREAVQLLHRMHVSVAMLTGDNRAVATWVARELGIDRFAAEVLPHEKQEVVRQLQQEGHIVAMVGDGINDAPALMAADLGIAIGAGTDVAIESADVILVRNDPRDVVTVLELSRRTYRKMIENLAWALGYNVVAIPLAAGILAPIGIVLAPAVGALLMSLSTVIVALNALTLRLGRTTAAATVPANSAVGT</sequence>
<dbReference type="AlphaFoldDB" id="A0A7C1FQ88"/>
<feature type="transmembrane region" description="Helical" evidence="15">
    <location>
        <begin position="287"/>
        <end position="308"/>
    </location>
</feature>
<dbReference type="SUPFAM" id="SSF56784">
    <property type="entry name" value="HAD-like"/>
    <property type="match status" value="1"/>
</dbReference>
<dbReference type="InterPro" id="IPR008250">
    <property type="entry name" value="ATPase_P-typ_transduc_dom_A_sf"/>
</dbReference>
<feature type="transmembrane region" description="Helical" evidence="15">
    <location>
        <begin position="74"/>
        <end position="94"/>
    </location>
</feature>
<dbReference type="GO" id="GO:0005524">
    <property type="term" value="F:ATP binding"/>
    <property type="evidence" value="ECO:0007669"/>
    <property type="project" value="UniProtKB-UniRule"/>
</dbReference>
<dbReference type="Gene3D" id="3.40.1110.10">
    <property type="entry name" value="Calcium-transporting ATPase, cytoplasmic domain N"/>
    <property type="match status" value="1"/>
</dbReference>
<dbReference type="GO" id="GO:0005507">
    <property type="term" value="F:copper ion binding"/>
    <property type="evidence" value="ECO:0007669"/>
    <property type="project" value="TreeGrafter"/>
</dbReference>
<evidence type="ECO:0000256" key="2">
    <source>
        <dbReference type="ARBA" id="ARBA00006024"/>
    </source>
</evidence>
<keyword evidence="9 15" id="KW-0067">ATP-binding</keyword>
<comment type="caution">
    <text evidence="17">The sequence shown here is derived from an EMBL/GenBank/DDBJ whole genome shotgun (WGS) entry which is preliminary data.</text>
</comment>
<evidence type="ECO:0000256" key="10">
    <source>
        <dbReference type="ARBA" id="ARBA00022842"/>
    </source>
</evidence>
<evidence type="ECO:0000259" key="16">
    <source>
        <dbReference type="Pfam" id="PF00122"/>
    </source>
</evidence>
<evidence type="ECO:0000256" key="4">
    <source>
        <dbReference type="ARBA" id="ARBA00022475"/>
    </source>
</evidence>
<keyword evidence="13" id="KW-0406">Ion transport</keyword>
<keyword evidence="12 15" id="KW-1133">Transmembrane helix</keyword>
<dbReference type="SFLD" id="SFLDF00027">
    <property type="entry name" value="p-type_atpase"/>
    <property type="match status" value="1"/>
</dbReference>
<keyword evidence="4 15" id="KW-1003">Cell membrane</keyword>
<dbReference type="Gene3D" id="2.70.150.10">
    <property type="entry name" value="Calcium-transporting ATPase, cytoplasmic transduction domain A"/>
    <property type="match status" value="1"/>
</dbReference>
<dbReference type="InterPro" id="IPR018303">
    <property type="entry name" value="ATPase_P-typ_P_site"/>
</dbReference>
<reference evidence="17" key="1">
    <citation type="journal article" date="2020" name="mSystems">
        <title>Genome- and Community-Level Interaction Insights into Carbon Utilization and Element Cycling Functions of Hydrothermarchaeota in Hydrothermal Sediment.</title>
        <authorList>
            <person name="Zhou Z."/>
            <person name="Liu Y."/>
            <person name="Xu W."/>
            <person name="Pan J."/>
            <person name="Luo Z.H."/>
            <person name="Li M."/>
        </authorList>
    </citation>
    <scope>NUCLEOTIDE SEQUENCE [LARGE SCALE GENOMIC DNA]</scope>
    <source>
        <strain evidence="17">SpSt-222</strain>
    </source>
</reference>
<keyword evidence="10" id="KW-0460">Magnesium</keyword>
<evidence type="ECO:0000256" key="14">
    <source>
        <dbReference type="ARBA" id="ARBA00023136"/>
    </source>
</evidence>
<feature type="transmembrane region" description="Helical" evidence="15">
    <location>
        <begin position="320"/>
        <end position="347"/>
    </location>
</feature>
<dbReference type="InterPro" id="IPR023214">
    <property type="entry name" value="HAD_sf"/>
</dbReference>
<organism evidence="17">
    <name type="scientific">Thermomicrobium roseum</name>
    <dbReference type="NCBI Taxonomy" id="500"/>
    <lineage>
        <taxon>Bacteria</taxon>
        <taxon>Pseudomonadati</taxon>
        <taxon>Thermomicrobiota</taxon>
        <taxon>Thermomicrobia</taxon>
        <taxon>Thermomicrobiales</taxon>
        <taxon>Thermomicrobiaceae</taxon>
        <taxon>Thermomicrobium</taxon>
    </lineage>
</organism>